<evidence type="ECO:0000256" key="5">
    <source>
        <dbReference type="ARBA" id="ARBA00023015"/>
    </source>
</evidence>
<keyword evidence="5" id="KW-0805">Transcription regulation</keyword>
<dbReference type="Gene3D" id="2.170.150.80">
    <property type="entry name" value="NAC domain"/>
    <property type="match status" value="1"/>
</dbReference>
<proteinExistence type="predicted"/>
<accession>A0ABP0X9F5</accession>
<organism evidence="12 13">
    <name type="scientific">Sphagnum jensenii</name>
    <dbReference type="NCBI Taxonomy" id="128206"/>
    <lineage>
        <taxon>Eukaryota</taxon>
        <taxon>Viridiplantae</taxon>
        <taxon>Streptophyta</taxon>
        <taxon>Embryophyta</taxon>
        <taxon>Bryophyta</taxon>
        <taxon>Sphagnophytina</taxon>
        <taxon>Sphagnopsida</taxon>
        <taxon>Sphagnales</taxon>
        <taxon>Sphagnaceae</taxon>
        <taxon>Sphagnum</taxon>
    </lineage>
</organism>
<feature type="compositionally biased region" description="Polar residues" evidence="10">
    <location>
        <begin position="400"/>
        <end position="409"/>
    </location>
</feature>
<evidence type="ECO:0000313" key="13">
    <source>
        <dbReference type="Proteomes" id="UP001497444"/>
    </source>
</evidence>
<dbReference type="PANTHER" id="PTHR31744:SF216">
    <property type="entry name" value="NAC TRANSCRIPTION FACTOR"/>
    <property type="match status" value="1"/>
</dbReference>
<feature type="region of interest" description="Disordered" evidence="10">
    <location>
        <begin position="372"/>
        <end position="427"/>
    </location>
</feature>
<reference evidence="12" key="1">
    <citation type="submission" date="2024-02" db="EMBL/GenBank/DDBJ databases">
        <authorList>
            <consortium name="ELIXIR-Norway"/>
            <consortium name="Elixir Norway"/>
        </authorList>
    </citation>
    <scope>NUCLEOTIDE SEQUENCE</scope>
</reference>
<sequence>MGRRRVPPGFRFHPTDEELVVYYLKRKVSGRAMESDVIAVVDLYKCEPWDLPDKSCITSHDQEWYFFSPRDKKYPNGSRTNRATEAGYWKATGKDRVVKSGPRSIGMKKTLVFYQGRAPNGKRTDWVMHEYRIEEEEVSGFQDAYVLARVFKKSGPGPKNGEQYGGVFIEEEYQSPSPQQEDSVVDFPVEEESEVPFSEPAAAATTTTTSLLESALPAVKNETMSEDTSVFNPATVVPETLSKMAPDYQMMKEYLKQETVGAKMAHILPDEWEVHTSHDDIGFLEGFGDPVGSEEEVLMLQEILETVQTGGPRVHVEADPREDFIDQFFSGGVVGGEELILEGGEGVTTTSSSSLDFDYSVFQSWFDAGRSPPATPQLGDDINESVVKPFDSSPGHHSEYSLQKLQTPVSPEASDTGPDAMLRSNNDINSNHLEKCSIITKTYRLCQPVKLNGSTKSKFNR</sequence>
<evidence type="ECO:0000256" key="1">
    <source>
        <dbReference type="ARBA" id="ARBA00004123"/>
    </source>
</evidence>
<dbReference type="EMBL" id="OZ020101">
    <property type="protein sequence ID" value="CAK9274996.1"/>
    <property type="molecule type" value="Genomic_DNA"/>
</dbReference>
<evidence type="ECO:0000256" key="7">
    <source>
        <dbReference type="ARBA" id="ARBA00023159"/>
    </source>
</evidence>
<keyword evidence="3" id="KW-0812">Transmembrane</keyword>
<evidence type="ECO:0000256" key="3">
    <source>
        <dbReference type="ARBA" id="ARBA00022692"/>
    </source>
</evidence>
<protein>
    <recommendedName>
        <fullName evidence="11">NAC domain-containing protein</fullName>
    </recommendedName>
</protein>
<dbReference type="PROSITE" id="PS51005">
    <property type="entry name" value="NAC"/>
    <property type="match status" value="1"/>
</dbReference>
<name>A0ABP0X9F5_9BRYO</name>
<keyword evidence="6" id="KW-0472">Membrane</keyword>
<dbReference type="PANTHER" id="PTHR31744">
    <property type="entry name" value="PROTEIN CUP-SHAPED COTYLEDON 2-RELATED"/>
    <property type="match status" value="1"/>
</dbReference>
<evidence type="ECO:0000256" key="2">
    <source>
        <dbReference type="ARBA" id="ARBA00004167"/>
    </source>
</evidence>
<feature type="domain" description="NAC" evidence="11">
    <location>
        <begin position="6"/>
        <end position="153"/>
    </location>
</feature>
<keyword evidence="9" id="KW-0539">Nucleus</keyword>
<comment type="subcellular location">
    <subcellularLocation>
        <location evidence="2">Membrane</location>
        <topology evidence="2">Single-pass membrane protein</topology>
    </subcellularLocation>
    <subcellularLocation>
        <location evidence="1">Nucleus</location>
    </subcellularLocation>
</comment>
<evidence type="ECO:0000256" key="8">
    <source>
        <dbReference type="ARBA" id="ARBA00023163"/>
    </source>
</evidence>
<evidence type="ECO:0000256" key="6">
    <source>
        <dbReference type="ARBA" id="ARBA00023136"/>
    </source>
</evidence>
<keyword evidence="13" id="KW-1185">Reference proteome</keyword>
<evidence type="ECO:0000256" key="9">
    <source>
        <dbReference type="ARBA" id="ARBA00023242"/>
    </source>
</evidence>
<gene>
    <name evidence="12" type="ORF">CSSPJE1EN1_LOCUS20474</name>
</gene>
<keyword evidence="4" id="KW-1133">Transmembrane helix</keyword>
<dbReference type="InterPro" id="IPR003441">
    <property type="entry name" value="NAC-dom"/>
</dbReference>
<keyword evidence="8" id="KW-0804">Transcription</keyword>
<dbReference type="Pfam" id="PF02365">
    <property type="entry name" value="NAM"/>
    <property type="match status" value="1"/>
</dbReference>
<evidence type="ECO:0000313" key="12">
    <source>
        <dbReference type="EMBL" id="CAK9274996.1"/>
    </source>
</evidence>
<evidence type="ECO:0000259" key="11">
    <source>
        <dbReference type="PROSITE" id="PS51005"/>
    </source>
</evidence>
<dbReference type="SUPFAM" id="SSF101941">
    <property type="entry name" value="NAC domain"/>
    <property type="match status" value="1"/>
</dbReference>
<dbReference type="Proteomes" id="UP001497444">
    <property type="component" value="Chromosome 6"/>
</dbReference>
<dbReference type="InterPro" id="IPR036093">
    <property type="entry name" value="NAC_dom_sf"/>
</dbReference>
<evidence type="ECO:0000256" key="10">
    <source>
        <dbReference type="SAM" id="MobiDB-lite"/>
    </source>
</evidence>
<keyword evidence="7" id="KW-0010">Activator</keyword>
<evidence type="ECO:0000256" key="4">
    <source>
        <dbReference type="ARBA" id="ARBA00022989"/>
    </source>
</evidence>